<evidence type="ECO:0000313" key="8">
    <source>
        <dbReference type="EMBL" id="CAD7226365.1"/>
    </source>
</evidence>
<feature type="compositionally biased region" description="Low complexity" evidence="6">
    <location>
        <begin position="226"/>
        <end position="239"/>
    </location>
</feature>
<feature type="transmembrane region" description="Helical" evidence="7">
    <location>
        <begin position="293"/>
        <end position="314"/>
    </location>
</feature>
<dbReference type="OrthoDB" id="438179at2759"/>
<evidence type="ECO:0000256" key="2">
    <source>
        <dbReference type="ARBA" id="ARBA00010737"/>
    </source>
</evidence>
<feature type="transmembrane region" description="Helical" evidence="7">
    <location>
        <begin position="320"/>
        <end position="339"/>
    </location>
</feature>
<evidence type="ECO:0000256" key="7">
    <source>
        <dbReference type="SAM" id="Phobius"/>
    </source>
</evidence>
<dbReference type="InterPro" id="IPR019397">
    <property type="entry name" value="Uncharacterised_TMEM39"/>
</dbReference>
<evidence type="ECO:0000256" key="6">
    <source>
        <dbReference type="SAM" id="MobiDB-lite"/>
    </source>
</evidence>
<feature type="compositionally biased region" description="Low complexity" evidence="6">
    <location>
        <begin position="253"/>
        <end position="264"/>
    </location>
</feature>
<dbReference type="EMBL" id="OB660810">
    <property type="protein sequence ID" value="CAD7226365.1"/>
    <property type="molecule type" value="Genomic_DNA"/>
</dbReference>
<evidence type="ECO:0000256" key="4">
    <source>
        <dbReference type="ARBA" id="ARBA00022989"/>
    </source>
</evidence>
<evidence type="ECO:0000256" key="5">
    <source>
        <dbReference type="ARBA" id="ARBA00023136"/>
    </source>
</evidence>
<evidence type="ECO:0000256" key="3">
    <source>
        <dbReference type="ARBA" id="ARBA00022692"/>
    </source>
</evidence>
<keyword evidence="3 7" id="KW-0812">Transmembrane</keyword>
<dbReference type="Pfam" id="PF10271">
    <property type="entry name" value="Tmp39"/>
    <property type="match status" value="1"/>
</dbReference>
<feature type="transmembrane region" description="Helical" evidence="7">
    <location>
        <begin position="66"/>
        <end position="85"/>
    </location>
</feature>
<dbReference type="PANTHER" id="PTHR12995">
    <property type="entry name" value="FI21814P1"/>
    <property type="match status" value="1"/>
</dbReference>
<dbReference type="PANTHER" id="PTHR12995:SF4">
    <property type="entry name" value="FI21814P1"/>
    <property type="match status" value="1"/>
</dbReference>
<dbReference type="AlphaFoldDB" id="A0A7R8W7H7"/>
<proteinExistence type="inferred from homology"/>
<keyword evidence="4 7" id="KW-1133">Transmembrane helix</keyword>
<protein>
    <submittedName>
        <fullName evidence="8">Uncharacterized protein</fullName>
    </submittedName>
</protein>
<evidence type="ECO:0000256" key="1">
    <source>
        <dbReference type="ARBA" id="ARBA00004141"/>
    </source>
</evidence>
<organism evidence="8">
    <name type="scientific">Cyprideis torosa</name>
    <dbReference type="NCBI Taxonomy" id="163714"/>
    <lineage>
        <taxon>Eukaryota</taxon>
        <taxon>Metazoa</taxon>
        <taxon>Ecdysozoa</taxon>
        <taxon>Arthropoda</taxon>
        <taxon>Crustacea</taxon>
        <taxon>Oligostraca</taxon>
        <taxon>Ostracoda</taxon>
        <taxon>Podocopa</taxon>
        <taxon>Podocopida</taxon>
        <taxon>Cytherocopina</taxon>
        <taxon>Cytheroidea</taxon>
        <taxon>Cytherideidae</taxon>
        <taxon>Cyprideis</taxon>
    </lineage>
</organism>
<feature type="transmembrane region" description="Helical" evidence="7">
    <location>
        <begin position="143"/>
        <end position="167"/>
    </location>
</feature>
<feature type="region of interest" description="Disordered" evidence="6">
    <location>
        <begin position="1"/>
        <end position="29"/>
    </location>
</feature>
<dbReference type="GO" id="GO:0016020">
    <property type="term" value="C:membrane"/>
    <property type="evidence" value="ECO:0007669"/>
    <property type="project" value="UniProtKB-SubCell"/>
</dbReference>
<comment type="similarity">
    <text evidence="2">Belongs to the TMEM39 family.</text>
</comment>
<name>A0A7R8W7H7_9CRUS</name>
<reference evidence="8" key="1">
    <citation type="submission" date="2020-11" db="EMBL/GenBank/DDBJ databases">
        <authorList>
            <person name="Tran Van P."/>
        </authorList>
    </citation>
    <scope>NUCLEOTIDE SEQUENCE</scope>
</reference>
<feature type="transmembrane region" description="Helical" evidence="7">
    <location>
        <begin position="173"/>
        <end position="191"/>
    </location>
</feature>
<accession>A0A7R8W7H7</accession>
<comment type="subcellular location">
    <subcellularLocation>
        <location evidence="1">Membrane</location>
        <topology evidence="1">Multi-pass membrane protein</topology>
    </subcellularLocation>
</comment>
<gene>
    <name evidence="8" type="ORF">CTOB1V02_LOCUS4284</name>
</gene>
<keyword evidence="5 7" id="KW-0472">Membrane</keyword>
<sequence length="428" mass="47747">MAGGRRVVTKNVSSRGGGADAVDPHRAGAGGADEYQHWTTSSIPCPKHVPIPHISQDSTLIFEGNMFLFTVLALALQYLHLYRTVWWLPHSYNQYAVNFYLIDPYLVGFLVCLLSRRFVWAVVKGFVTLLLPSSPSMIGVKHWTITCLWYFTVIGLGSVISYFTYFVFKQHPLINFMYLCYPITIYLILFWPSAGAFFELFPPAAADFADAPGGGSDKGQLPSQNASVASSSSSSSASSLGKAKPDSPPAQPPSSAASGDAAAPVHRCSVQPQIIREEVETWICDFNNRLRQALFNSLLNAYYAGFVPCCFAVAHLHYDLYWVTQHIVFVWLSCFLLYITQYFPPSYCDLLHRAALHLGQWTRLERSPSHLPHHAWSDATLWAQGSFVKHSKELFRAEGVSNAAVPETHHIPDFIHYSGTQHISCCRC</sequence>
<feature type="region of interest" description="Disordered" evidence="6">
    <location>
        <begin position="213"/>
        <end position="264"/>
    </location>
</feature>